<name>A0A4R2QQC9_9PSEU</name>
<evidence type="ECO:0000313" key="3">
    <source>
        <dbReference type="Proteomes" id="UP000294911"/>
    </source>
</evidence>
<dbReference type="RefSeq" id="WP_243658979.1">
    <property type="nucleotide sequence ID" value="NZ_SLXQ01000006.1"/>
</dbReference>
<proteinExistence type="predicted"/>
<dbReference type="EMBL" id="SLXQ01000006">
    <property type="protein sequence ID" value="TCP51942.1"/>
    <property type="molecule type" value="Genomic_DNA"/>
</dbReference>
<protein>
    <submittedName>
        <fullName evidence="2">Uncharacterized protein DUF2631</fullName>
    </submittedName>
</protein>
<evidence type="ECO:0000256" key="1">
    <source>
        <dbReference type="SAM" id="Phobius"/>
    </source>
</evidence>
<organism evidence="2 3">
    <name type="scientific">Tamaricihabitans halophyticus</name>
    <dbReference type="NCBI Taxonomy" id="1262583"/>
    <lineage>
        <taxon>Bacteria</taxon>
        <taxon>Bacillati</taxon>
        <taxon>Actinomycetota</taxon>
        <taxon>Actinomycetes</taxon>
        <taxon>Pseudonocardiales</taxon>
        <taxon>Pseudonocardiaceae</taxon>
        <taxon>Tamaricihabitans</taxon>
    </lineage>
</organism>
<dbReference type="Pfam" id="PF10939">
    <property type="entry name" value="DUF2631"/>
    <property type="match status" value="1"/>
</dbReference>
<comment type="caution">
    <text evidence="2">The sequence shown here is derived from an EMBL/GenBank/DDBJ whole genome shotgun (WGS) entry which is preliminary data.</text>
</comment>
<keyword evidence="1" id="KW-0472">Membrane</keyword>
<keyword evidence="1" id="KW-1133">Transmembrane helix</keyword>
<feature type="transmembrane region" description="Helical" evidence="1">
    <location>
        <begin position="32"/>
        <end position="52"/>
    </location>
</feature>
<dbReference type="Proteomes" id="UP000294911">
    <property type="component" value="Unassembled WGS sequence"/>
</dbReference>
<evidence type="ECO:0000313" key="2">
    <source>
        <dbReference type="EMBL" id="TCP51942.1"/>
    </source>
</evidence>
<accession>A0A4R2QQC9</accession>
<dbReference type="InterPro" id="IPR024341">
    <property type="entry name" value="DUF2631"/>
</dbReference>
<reference evidence="2 3" key="1">
    <citation type="submission" date="2019-03" db="EMBL/GenBank/DDBJ databases">
        <title>Genomic Encyclopedia of Type Strains, Phase IV (KMG-IV): sequencing the most valuable type-strain genomes for metagenomic binning, comparative biology and taxonomic classification.</title>
        <authorList>
            <person name="Goeker M."/>
        </authorList>
    </citation>
    <scope>NUCLEOTIDE SEQUENCE [LARGE SCALE GENOMIC DNA]</scope>
    <source>
        <strain evidence="2 3">DSM 45765</strain>
    </source>
</reference>
<feature type="transmembrane region" description="Helical" evidence="1">
    <location>
        <begin position="58"/>
        <end position="75"/>
    </location>
</feature>
<keyword evidence="3" id="KW-1185">Reference proteome</keyword>
<dbReference type="AlphaFoldDB" id="A0A4R2QQC9"/>
<gene>
    <name evidence="2" type="ORF">EV191_106106</name>
</gene>
<sequence>MADTKSDQAVKDVDTHDEPSVEWGWHGHFPKATLVAGTICTAIMLLLLIGNHESNTENIWLISLAVGMAGGLVFLQRRRRTPWRR</sequence>
<keyword evidence="1" id="KW-0812">Transmembrane</keyword>